<evidence type="ECO:0000259" key="1">
    <source>
        <dbReference type="Pfam" id="PF13524"/>
    </source>
</evidence>
<dbReference type="SUPFAM" id="SSF53756">
    <property type="entry name" value="UDP-Glycosyltransferase/glycogen phosphorylase"/>
    <property type="match status" value="1"/>
</dbReference>
<proteinExistence type="predicted"/>
<feature type="domain" description="Spore protein YkvP/CgeB glycosyl transferase-like" evidence="1">
    <location>
        <begin position="170"/>
        <end position="309"/>
    </location>
</feature>
<reference evidence="2 3" key="1">
    <citation type="submission" date="2019-03" db="EMBL/GenBank/DDBJ databases">
        <title>Genomic Encyclopedia of Type Strains, Phase IV (KMG-IV): sequencing the most valuable type-strain genomes for metagenomic binning, comparative biology and taxonomic classification.</title>
        <authorList>
            <person name="Goeker M."/>
        </authorList>
    </citation>
    <scope>NUCLEOTIDE SEQUENCE [LARGE SCALE GENOMIC DNA]</scope>
    <source>
        <strain evidence="2 3">LX-B</strain>
    </source>
</reference>
<dbReference type="AlphaFoldDB" id="A0A4R1R4S8"/>
<sequence>MIPSNAKPQRVLNILLLGEIHNFIPGMYRPYLAFYYKYFKELGHRVLSVCSLGDIRINGPCTYQQHILPYLKGFQPDLIIFGESYPFSQYFQYQSLRQSIRVPTVFISIDTLFRHREHARIGNYFDFVFISDRDFLGYFRQNCRSKTFCLPYACDPDVHRSQFANEITDLAFIGTAWSRPIYYQDRIQYLNEFQKLFHCDFHETTTEAEAVQIYSKAKIIFNFGPFNGVNARIFEAMSYGKLLLTNRTNSLKGYFEDLIHLVFYRDLPDAIRLTRFFLNHPLERRQIAARGQSQVWKKHTFYHRVVYLLLKVFGTTIYANNRGR</sequence>
<dbReference type="Gene3D" id="3.40.50.2000">
    <property type="entry name" value="Glycogen Phosphorylase B"/>
    <property type="match status" value="1"/>
</dbReference>
<dbReference type="RefSeq" id="WP_132016390.1">
    <property type="nucleotide sequence ID" value="NZ_SLUN01000036.1"/>
</dbReference>
<comment type="caution">
    <text evidence="2">The sequence shown here is derived from an EMBL/GenBank/DDBJ whole genome shotgun (WGS) entry which is preliminary data.</text>
</comment>
<dbReference type="Proteomes" id="UP000295008">
    <property type="component" value="Unassembled WGS sequence"/>
</dbReference>
<dbReference type="EMBL" id="SLUN01000036">
    <property type="protein sequence ID" value="TCL60272.1"/>
    <property type="molecule type" value="Genomic_DNA"/>
</dbReference>
<organism evidence="2 3">
    <name type="scientific">Hydrogenispora ethanolica</name>
    <dbReference type="NCBI Taxonomy" id="1082276"/>
    <lineage>
        <taxon>Bacteria</taxon>
        <taxon>Bacillati</taxon>
        <taxon>Bacillota</taxon>
        <taxon>Hydrogenispora</taxon>
    </lineage>
</organism>
<keyword evidence="3" id="KW-1185">Reference proteome</keyword>
<protein>
    <submittedName>
        <fullName evidence="2">Spore maturation protein CgeB</fullName>
    </submittedName>
</protein>
<dbReference type="InterPro" id="IPR055259">
    <property type="entry name" value="YkvP/CgeB_Glyco_trans-like"/>
</dbReference>
<name>A0A4R1R4S8_HYDET</name>
<gene>
    <name evidence="2" type="ORF">EDC14_103625</name>
</gene>
<evidence type="ECO:0000313" key="2">
    <source>
        <dbReference type="EMBL" id="TCL60272.1"/>
    </source>
</evidence>
<dbReference type="OrthoDB" id="110463at2"/>
<dbReference type="Pfam" id="PF13524">
    <property type="entry name" value="Glyco_trans_1_2"/>
    <property type="match status" value="1"/>
</dbReference>
<evidence type="ECO:0000313" key="3">
    <source>
        <dbReference type="Proteomes" id="UP000295008"/>
    </source>
</evidence>
<accession>A0A4R1R4S8</accession>